<reference evidence="2 3" key="1">
    <citation type="submission" date="2016-03" db="EMBL/GenBank/DDBJ databases">
        <title>How can Kluyveromyces marxianus grow so fast - potential evolutionary course in Saccharomyces Complex revealed by comparative genomics.</title>
        <authorList>
            <person name="Mo W."/>
            <person name="Lu W."/>
            <person name="Yang X."/>
            <person name="Qi J."/>
            <person name="Lv H."/>
        </authorList>
    </citation>
    <scope>NUCLEOTIDE SEQUENCE [LARGE SCALE GENOMIC DNA]</scope>
    <source>
        <strain evidence="2 3">FIM1</strain>
    </source>
</reference>
<evidence type="ECO:0000313" key="2">
    <source>
        <dbReference type="EMBL" id="QGN13590.1"/>
    </source>
</evidence>
<keyword evidence="3" id="KW-1185">Reference proteome</keyword>
<proteinExistence type="predicted"/>
<feature type="transmembrane region" description="Helical" evidence="1">
    <location>
        <begin position="161"/>
        <end position="180"/>
    </location>
</feature>
<protein>
    <submittedName>
        <fullName evidence="2">Uncharacterized protein</fullName>
    </submittedName>
</protein>
<sequence length="187" mass="21671">MCQNLGLAVGTAGMWCGGDWGHDSIWRNHNNHFVCVFFLSMWVAGRKCHTGKRAVCGFGFRVRFGENRDFQGNMLRFRLGSRVRVVGLYGTFGIFRKDSELFAGGSREWVLFWENIAEACFVDVDESAVQRVPLPLATESAKTRIRIRIHKRLRECRTRQLALLFTILLCFFFFYSFLIFRACMCNQ</sequence>
<evidence type="ECO:0000256" key="1">
    <source>
        <dbReference type="SAM" id="Phobius"/>
    </source>
</evidence>
<organism evidence="2 3">
    <name type="scientific">Kluyveromyces marxianus</name>
    <name type="common">Yeast</name>
    <name type="synonym">Candida kefyr</name>
    <dbReference type="NCBI Taxonomy" id="4911"/>
    <lineage>
        <taxon>Eukaryota</taxon>
        <taxon>Fungi</taxon>
        <taxon>Dikarya</taxon>
        <taxon>Ascomycota</taxon>
        <taxon>Saccharomycotina</taxon>
        <taxon>Saccharomycetes</taxon>
        <taxon>Saccharomycetales</taxon>
        <taxon>Saccharomycetaceae</taxon>
        <taxon>Kluyveromyces</taxon>
    </lineage>
</organism>
<dbReference type="Proteomes" id="UP000422736">
    <property type="component" value="Chromosome 1"/>
</dbReference>
<name>A0ABX6EN30_KLUMA</name>
<keyword evidence="1" id="KW-0812">Transmembrane</keyword>
<reference evidence="2 3" key="2">
    <citation type="submission" date="2019-11" db="EMBL/GenBank/DDBJ databases">
        <authorList>
            <person name="Lu H."/>
        </authorList>
    </citation>
    <scope>NUCLEOTIDE SEQUENCE [LARGE SCALE GENOMIC DNA]</scope>
    <source>
        <strain evidence="2 3">FIM1</strain>
    </source>
</reference>
<evidence type="ECO:0000313" key="3">
    <source>
        <dbReference type="Proteomes" id="UP000422736"/>
    </source>
</evidence>
<gene>
    <name evidence="2" type="ORF">FIM1_232</name>
</gene>
<dbReference type="EMBL" id="CP015054">
    <property type="protein sequence ID" value="QGN13590.1"/>
    <property type="molecule type" value="Genomic_DNA"/>
</dbReference>
<accession>A0ABX6EN30</accession>
<keyword evidence="1" id="KW-1133">Transmembrane helix</keyword>
<keyword evidence="1" id="KW-0472">Membrane</keyword>